<feature type="region of interest" description="Disordered" evidence="2">
    <location>
        <begin position="624"/>
        <end position="654"/>
    </location>
</feature>
<feature type="compositionally biased region" description="Polar residues" evidence="2">
    <location>
        <begin position="1911"/>
        <end position="1921"/>
    </location>
</feature>
<proteinExistence type="predicted"/>
<organism evidence="3 4">
    <name type="scientific">Arctia plantaginis</name>
    <name type="common">Wood tiger moth</name>
    <name type="synonym">Phalaena plantaginis</name>
    <dbReference type="NCBI Taxonomy" id="874455"/>
    <lineage>
        <taxon>Eukaryota</taxon>
        <taxon>Metazoa</taxon>
        <taxon>Ecdysozoa</taxon>
        <taxon>Arthropoda</taxon>
        <taxon>Hexapoda</taxon>
        <taxon>Insecta</taxon>
        <taxon>Pterygota</taxon>
        <taxon>Neoptera</taxon>
        <taxon>Endopterygota</taxon>
        <taxon>Lepidoptera</taxon>
        <taxon>Glossata</taxon>
        <taxon>Ditrysia</taxon>
        <taxon>Noctuoidea</taxon>
        <taxon>Erebidae</taxon>
        <taxon>Arctiinae</taxon>
        <taxon>Arctia</taxon>
    </lineage>
</organism>
<protein>
    <submittedName>
        <fullName evidence="3">Uncharacterized protein</fullName>
    </submittedName>
</protein>
<evidence type="ECO:0000256" key="2">
    <source>
        <dbReference type="SAM" id="MobiDB-lite"/>
    </source>
</evidence>
<name>A0A8S0Z0P1_ARCPL</name>
<comment type="caution">
    <text evidence="3">The sequence shown here is derived from an EMBL/GenBank/DDBJ whole genome shotgun (WGS) entry which is preliminary data.</text>
</comment>
<feature type="compositionally biased region" description="Low complexity" evidence="2">
    <location>
        <begin position="637"/>
        <end position="654"/>
    </location>
</feature>
<evidence type="ECO:0000256" key="1">
    <source>
        <dbReference type="SAM" id="Coils"/>
    </source>
</evidence>
<keyword evidence="1" id="KW-0175">Coiled coil</keyword>
<evidence type="ECO:0000313" key="4">
    <source>
        <dbReference type="Proteomes" id="UP000494106"/>
    </source>
</evidence>
<reference evidence="3 4" key="1">
    <citation type="submission" date="2020-04" db="EMBL/GenBank/DDBJ databases">
        <authorList>
            <person name="Wallbank WR R."/>
            <person name="Pardo Diaz C."/>
            <person name="Kozak K."/>
            <person name="Martin S."/>
            <person name="Jiggins C."/>
            <person name="Moest M."/>
            <person name="Warren A I."/>
            <person name="Byers J.R.P. K."/>
            <person name="Montejo-Kovacevich G."/>
            <person name="Yen C E."/>
        </authorList>
    </citation>
    <scope>NUCLEOTIDE SEQUENCE [LARGE SCALE GENOMIC DNA]</scope>
</reference>
<feature type="region of interest" description="Disordered" evidence="2">
    <location>
        <begin position="1396"/>
        <end position="1415"/>
    </location>
</feature>
<feature type="coiled-coil region" evidence="1">
    <location>
        <begin position="1935"/>
        <end position="1962"/>
    </location>
</feature>
<sequence length="2806" mass="312635">MKKVKEAHKVTKEKESETRVLGSKITKCERACGCDKKKIRFKHSYVKIKVTSPDISSLCPCPDECIPGVKGGVFVDNQGVNVIIESAVGIPQYKLSSNGMSETSGHDHRINNLKPFPIFYDIQHKNRNLIRSIYDDNTLNYRNSHSQDSLLDTQFTHIPLANKRYYKTRTLYRQYGPNLVIYNSCNKICSIGKFESHSLETNPGYEAANFITYVSNHLSVTASSSRDSFDSIKIIHSEISLSFSSTYEEVSSSSVISFAASVSTLNSNAYQLSLSNIVFNGSAVVESECLTNGVECCAIDSNRSSKVDIEYQASAVKNTLIKRKQMPDDVFEVFPMSSTNPSSVNETKNNSTYKDNVGEPVIIITNLNSNLDLTSVVDELITKKEFSEASSLFVVVPTSDEEENEIRVLGLGSTQCVQLSENCNNWQNAQDTQPCTTCRRTSSKTQDLRTTEKPKLILKNVPTTVLSSISNGRTMYYYVENGRNWVPRNQICHIITPNAMFQDYPGVSTDTTQDRPCCCGQVGPCANVMSEVIPPVCIKQGLESKTFSVHRITKIPQASCVSIIRSPALSVNRMAESHRHPGAQSPEQILQYPFETPMPRHLKYFKKLLQRTLSPHTMNKILRELDSGQLDRSSLDESNGSPSEFSPEESLLSNSSVTPINENYFICHQQKFKKGKLPKWAIKSKKTVRIDAACDCQHHLPSFIKTETDSKTANDYLGVQHCNEIPKRIKYSAVSKLGHKVTGSIVRPGALVSIGVQDSPRCILCLSGLPCTSEHNISDRMTSLSNVMSHRTLVDIYGHTNQQNSLSPLRSYAAIGSGGIYTQSGSKHLPHRMNAGVGVDLKNASTDKYRSTHSNKQIQKNKPFSRYMPRDYERRQNNIILMKPNLTQTTSRVQFDEKSLVKPLVKPSWTIEDLIRYYATFKPEVLKTLLSLTSVKTPDERDITNNKERFIHGSIKGESSGLTYLHESSDVPVKEAREQENRAFTGFKIKKPGLNVGDLSTEKKNMTQQVSALLTSTISRCEIVPCDGRNSCHTPDQILQFPFGTPLSEPLEKLKKLVQLNCSPEKVKHFFEQIEAGNVKDIDLEFEEAMKAEEDIKTDEATNMKTDDSPTTESDLVRTTKPNCRVPSCTGHPGCHSVDEVLQYPFGTPLPPNLVKLKELLEQKCSPKKVKFLFDQIEAGNLKNIDWHASVEIATDSPVDLSPSINTVPRPTSNCRLPPCHGHPGCHPPDEILQYPYGTLLSPELTELKKLIEQNDCPEKVKKLYAQITSGNLKNVHWKEDPKFPADCPPNTQAPSISVPTSQTKSKLPPFQERQRYLSPDKTLQSLSGAPQKLKGFKEVIGQRDSPDKVKYLIREGNAGNRNNVEIQKLVVSTDLQSDDHPLSVSTPAAITHKFKPYEKYPESPHSSLPTRDELGNSLEDNCNLKKNDHLFDSDFMSNNCSTLKSIPTTSTCILSSCHSPDEVSRYPYATALPPHLIRLKELLEENSNPQRVKELFQEIEAGHFKSDFKTPCSDPPCQKNKSYSTGCHLPDEVMQYPYGVPLSHSLENLKKIIERNGCPKKVKKLFRQIQDGDNVCNLDWAGALDSCTENYSDNNSTCRNPNCEKKRHYGNQGYMSNVPCPEPACQKNTGCHLPDEVLQYPFGVPLSHSLENLKKVIERNGCPKKVKKLFRQIQDGENVCNLDWAGALNDSTEYYSDNNSTCRNPNCENKRRNSNQGYMSNGPCPEPSCQKNTGCHLPDEVLQYPFGVPLSHSLEKLKKIIEHNGCPKKVKKLYKQIQDGDSVCNLDWNGASNNCTEFYPKKCSTSGVKPCRNPTCDKNRRSLKTPCREPTCPQQTCCDLLDEGTPSPSGIPLSQSLENLRKLIQRNRKQKKVKKCCKQIHNNNDNVCNLDFEGVKPCRTPTCEKKRTCRNSSCPKNTCSHLPDEDECPPTASLSKSIENLKKLIERNRNSKKKKKCCKQKQNSDNTCHNPDCERALDSPSECYPENYYSTSKQNSCRNPCCKKKNRYSDQDSKPKLPCPDPTCQKQTSCHLPDELLQLPFGTPLPHSLENLKKIIERDGCPKKVKKLYKQIQNNDSYCKLDWKGAMDTCSLYDPDDFESPKVIPCRTPTCQKSPGCHLAGEIIQYPYNTPLPQQLIKLKMFLEQNSNPKEVMDLFGQIEAGNLKNLDWVQALQALSDFSPGNSPNSELISPTISTCHIPVCQGHPSCHLPDEILQYPFGTPLPEHLVKLKNLIEQNNDPNKVKELFRQLEIGNMKDLDWDGAYETHPHQDCQESHSIDERSFETPLQPLPMVEMKNLIEDICNPGTVQQLIKQIEACNLNNMKSVGCGENTAIPVSIATDSMSLHMPPERTPESILLKADTFSPESILLKPGAFPPGAPPMIFPPGASPMICPPGAPTSDVCAPGVSPRLLLPPTIPIVLPPEVYAPAPKDEDCDACHKPKYRDGVKMKCACKGKKKIVKKKPCPCELHKVPISKEQSGLKIATHSKPAQCCICDDYFAGVKKSGKDVIFKLGQSAPSIIGTPGGPVSTGVQGGTGCIICPTGLPCSSDHTTCPKLTTITISPIPMGYYGQPDAQTLMGELEIIGPQGGYVIIGPDGISTQSGIKVIKFSTGTGTDPDSDNVGAESTSKKKKNCLCFGKKKRKITCQCPPETESEVEPLLLYTYEDFEEARKLSKQYKSDLTQTTSGFKFDKKKRPPAEPKPEYTVEDAIRDYAIIKPDFIRSLVPRGVRRKNKVDCACEEDVGVGSYEILKKNAKGGWEYENPEPVPPPLDVPLKGLKFSIGGKGSGSKGLTGICCFEMYQDS</sequence>
<feature type="compositionally biased region" description="Polar residues" evidence="2">
    <location>
        <begin position="1290"/>
        <end position="1306"/>
    </location>
</feature>
<dbReference type="Proteomes" id="UP000494106">
    <property type="component" value="Unassembled WGS sequence"/>
</dbReference>
<evidence type="ECO:0000313" key="3">
    <source>
        <dbReference type="EMBL" id="CAB3226411.1"/>
    </source>
</evidence>
<dbReference type="EMBL" id="CADEBC010000208">
    <property type="protein sequence ID" value="CAB3226411.1"/>
    <property type="molecule type" value="Genomic_DNA"/>
</dbReference>
<feature type="region of interest" description="Disordered" evidence="2">
    <location>
        <begin position="1911"/>
        <end position="1931"/>
    </location>
</feature>
<accession>A0A8S0Z0P1</accession>
<feature type="region of interest" description="Disordered" evidence="2">
    <location>
        <begin position="1283"/>
        <end position="1330"/>
    </location>
</feature>
<gene>
    <name evidence="3" type="ORF">APLA_LOCUS2848</name>
</gene>
<dbReference type="OrthoDB" id="7468512at2759"/>
<keyword evidence="4" id="KW-1185">Reference proteome</keyword>